<reference evidence="1 2" key="1">
    <citation type="submission" date="2021-06" db="EMBL/GenBank/DDBJ databases">
        <title>Caerostris darwini draft genome.</title>
        <authorList>
            <person name="Kono N."/>
            <person name="Arakawa K."/>
        </authorList>
    </citation>
    <scope>NUCLEOTIDE SEQUENCE [LARGE SCALE GENOMIC DNA]</scope>
</reference>
<name>A0AAV4W0E0_9ARAC</name>
<comment type="caution">
    <text evidence="1">The sequence shown here is derived from an EMBL/GenBank/DDBJ whole genome shotgun (WGS) entry which is preliminary data.</text>
</comment>
<evidence type="ECO:0000313" key="1">
    <source>
        <dbReference type="EMBL" id="GIY75138.1"/>
    </source>
</evidence>
<organism evidence="1 2">
    <name type="scientific">Caerostris darwini</name>
    <dbReference type="NCBI Taxonomy" id="1538125"/>
    <lineage>
        <taxon>Eukaryota</taxon>
        <taxon>Metazoa</taxon>
        <taxon>Ecdysozoa</taxon>
        <taxon>Arthropoda</taxon>
        <taxon>Chelicerata</taxon>
        <taxon>Arachnida</taxon>
        <taxon>Araneae</taxon>
        <taxon>Araneomorphae</taxon>
        <taxon>Entelegynae</taxon>
        <taxon>Araneoidea</taxon>
        <taxon>Araneidae</taxon>
        <taxon>Caerostris</taxon>
    </lineage>
</organism>
<dbReference type="Proteomes" id="UP001054837">
    <property type="component" value="Unassembled WGS sequence"/>
</dbReference>
<keyword evidence="2" id="KW-1185">Reference proteome</keyword>
<proteinExistence type="predicted"/>
<accession>A0AAV4W0E0</accession>
<protein>
    <submittedName>
        <fullName evidence="1">Uncharacterized protein</fullName>
    </submittedName>
</protein>
<dbReference type="AlphaFoldDB" id="A0AAV4W0E0"/>
<gene>
    <name evidence="1" type="ORF">CDAR_372211</name>
</gene>
<evidence type="ECO:0000313" key="2">
    <source>
        <dbReference type="Proteomes" id="UP001054837"/>
    </source>
</evidence>
<dbReference type="EMBL" id="BPLQ01013825">
    <property type="protein sequence ID" value="GIY75138.1"/>
    <property type="molecule type" value="Genomic_DNA"/>
</dbReference>
<sequence length="106" mass="12289">MSKVAQLVEKTQWFAEVDHPDHRSHNRPIAKKQEEWHFTYFPFRRTPTEQPILEEEEVALAHVTAADGVYKQDGLGQWSPLASQHPQLLLLQHALHSGKSSFMYLD</sequence>